<proteinExistence type="predicted"/>
<organism evidence="2 3">
    <name type="scientific">Leptosia nina</name>
    <dbReference type="NCBI Taxonomy" id="320188"/>
    <lineage>
        <taxon>Eukaryota</taxon>
        <taxon>Metazoa</taxon>
        <taxon>Ecdysozoa</taxon>
        <taxon>Arthropoda</taxon>
        <taxon>Hexapoda</taxon>
        <taxon>Insecta</taxon>
        <taxon>Pterygota</taxon>
        <taxon>Neoptera</taxon>
        <taxon>Endopterygota</taxon>
        <taxon>Lepidoptera</taxon>
        <taxon>Glossata</taxon>
        <taxon>Ditrysia</taxon>
        <taxon>Papilionoidea</taxon>
        <taxon>Pieridae</taxon>
        <taxon>Pierinae</taxon>
        <taxon>Leptosia</taxon>
    </lineage>
</organism>
<evidence type="ECO:0000313" key="2">
    <source>
        <dbReference type="EMBL" id="CAK1546470.1"/>
    </source>
</evidence>
<dbReference type="Proteomes" id="UP001497472">
    <property type="component" value="Unassembled WGS sequence"/>
</dbReference>
<feature type="compositionally biased region" description="Acidic residues" evidence="1">
    <location>
        <begin position="72"/>
        <end position="84"/>
    </location>
</feature>
<sequence length="372" mass="41380">MSSNYETKDSATPLAETNVKNVTESSKDAPSSEATSGCIDNDPVSHSQNTQDLPKFSISGQGNSKVSVQNSENEDEFDDPNLDDDEMVTVTNLLANEIELLNKLEEDEEVSILGQRNNSKSDDISSNNPDEVIDLNDSGSINIGVDNELDESKLLMDTDEEMVNDTEQPFDSTDQIESPKRTLKDPNIMLEIPVDLDLSDDDCPLRESWNIFNKKSKSSPDNIAVIDNNIHKGDSSNNVESLLHKSVKDEELTLDHEVPIPKKEKPLVVEVIELLEDDDITEPEDIPKKKLLSEEEELQNAVQGIEADMREPSVDIITCVSILKDPSENIVQGQESCEIKENIETKCLLEHEHENTYLKDSADVVNDVSNNV</sequence>
<feature type="compositionally biased region" description="Polar residues" evidence="1">
    <location>
        <begin position="18"/>
        <end position="35"/>
    </location>
</feature>
<feature type="region of interest" description="Disordered" evidence="1">
    <location>
        <begin position="112"/>
        <end position="139"/>
    </location>
</feature>
<reference evidence="2 3" key="1">
    <citation type="submission" date="2023-11" db="EMBL/GenBank/DDBJ databases">
        <authorList>
            <person name="Okamura Y."/>
        </authorList>
    </citation>
    <scope>NUCLEOTIDE SEQUENCE [LARGE SCALE GENOMIC DNA]</scope>
</reference>
<comment type="caution">
    <text evidence="2">The sequence shown here is derived from an EMBL/GenBank/DDBJ whole genome shotgun (WGS) entry which is preliminary data.</text>
</comment>
<dbReference type="AlphaFoldDB" id="A0AAV1JDG7"/>
<gene>
    <name evidence="2" type="ORF">LNINA_LOCUS6038</name>
</gene>
<feature type="region of interest" description="Disordered" evidence="1">
    <location>
        <begin position="1"/>
        <end position="84"/>
    </location>
</feature>
<keyword evidence="3" id="KW-1185">Reference proteome</keyword>
<name>A0AAV1JDG7_9NEOP</name>
<dbReference type="EMBL" id="CAVLEF010000008">
    <property type="protein sequence ID" value="CAK1546470.1"/>
    <property type="molecule type" value="Genomic_DNA"/>
</dbReference>
<protein>
    <submittedName>
        <fullName evidence="2">Uncharacterized protein</fullName>
    </submittedName>
</protein>
<evidence type="ECO:0000256" key="1">
    <source>
        <dbReference type="SAM" id="MobiDB-lite"/>
    </source>
</evidence>
<accession>A0AAV1JDG7</accession>
<evidence type="ECO:0000313" key="3">
    <source>
        <dbReference type="Proteomes" id="UP001497472"/>
    </source>
</evidence>
<feature type="compositionally biased region" description="Polar residues" evidence="1">
    <location>
        <begin position="44"/>
        <end position="71"/>
    </location>
</feature>